<dbReference type="Gene3D" id="2.60.40.1120">
    <property type="entry name" value="Carboxypeptidase-like, regulatory domain"/>
    <property type="match status" value="1"/>
</dbReference>
<dbReference type="Proteomes" id="UP001500655">
    <property type="component" value="Unassembled WGS sequence"/>
</dbReference>
<evidence type="ECO:0000256" key="5">
    <source>
        <dbReference type="ARBA" id="ARBA00022989"/>
    </source>
</evidence>
<feature type="domain" description="Major facilitator superfamily (MFS) profile" evidence="10">
    <location>
        <begin position="26"/>
        <end position="542"/>
    </location>
</feature>
<name>A0ABN2KIA2_9ACTN</name>
<feature type="transmembrane region" description="Helical" evidence="9">
    <location>
        <begin position="23"/>
        <end position="48"/>
    </location>
</feature>
<dbReference type="SUPFAM" id="SSF49452">
    <property type="entry name" value="Starch-binding domain-like"/>
    <property type="match status" value="1"/>
</dbReference>
<feature type="compositionally biased region" description="Basic and acidic residues" evidence="8">
    <location>
        <begin position="542"/>
        <end position="552"/>
    </location>
</feature>
<dbReference type="Gene3D" id="2.60.40.10">
    <property type="entry name" value="Immunoglobulins"/>
    <property type="match status" value="1"/>
</dbReference>
<feature type="compositionally biased region" description="Pro residues" evidence="8">
    <location>
        <begin position="651"/>
        <end position="668"/>
    </location>
</feature>
<dbReference type="InterPro" id="IPR013783">
    <property type="entry name" value="Ig-like_fold"/>
</dbReference>
<reference evidence="11 12" key="1">
    <citation type="journal article" date="2019" name="Int. J. Syst. Evol. Microbiol.">
        <title>The Global Catalogue of Microorganisms (GCM) 10K type strain sequencing project: providing services to taxonomists for standard genome sequencing and annotation.</title>
        <authorList>
            <consortium name="The Broad Institute Genomics Platform"/>
            <consortium name="The Broad Institute Genome Sequencing Center for Infectious Disease"/>
            <person name="Wu L."/>
            <person name="Ma J."/>
        </authorList>
    </citation>
    <scope>NUCLEOTIDE SEQUENCE [LARGE SCALE GENOMIC DNA]</scope>
    <source>
        <strain evidence="11 12">JCM 13249</strain>
    </source>
</reference>
<evidence type="ECO:0000256" key="9">
    <source>
        <dbReference type="SAM" id="Phobius"/>
    </source>
</evidence>
<feature type="transmembrane region" description="Helical" evidence="9">
    <location>
        <begin position="321"/>
        <end position="339"/>
    </location>
</feature>
<dbReference type="RefSeq" id="WP_344081874.1">
    <property type="nucleotide sequence ID" value="NZ_BAAALS010000013.1"/>
</dbReference>
<dbReference type="InterPro" id="IPR008969">
    <property type="entry name" value="CarboxyPept-like_regulatory"/>
</dbReference>
<evidence type="ECO:0000256" key="6">
    <source>
        <dbReference type="ARBA" id="ARBA00023136"/>
    </source>
</evidence>
<evidence type="ECO:0000256" key="4">
    <source>
        <dbReference type="ARBA" id="ARBA00022692"/>
    </source>
</evidence>
<protein>
    <recommendedName>
        <fullName evidence="3">alpha-amylase</fullName>
        <ecNumber evidence="3">3.2.1.1</ecNumber>
    </recommendedName>
    <alternativeName>
        <fullName evidence="7">1,4-alpha-D-glucan glucanohydrolase</fullName>
    </alternativeName>
</protein>
<dbReference type="Pfam" id="PF13620">
    <property type="entry name" value="CarboxypepD_reg"/>
    <property type="match status" value="3"/>
</dbReference>
<feature type="transmembrane region" description="Helical" evidence="9">
    <location>
        <begin position="351"/>
        <end position="370"/>
    </location>
</feature>
<proteinExistence type="predicted"/>
<dbReference type="Gene3D" id="1.20.1720.10">
    <property type="entry name" value="Multidrug resistance protein D"/>
    <property type="match status" value="1"/>
</dbReference>
<organism evidence="11 12">
    <name type="scientific">Luedemannella helvata</name>
    <dbReference type="NCBI Taxonomy" id="349315"/>
    <lineage>
        <taxon>Bacteria</taxon>
        <taxon>Bacillati</taxon>
        <taxon>Actinomycetota</taxon>
        <taxon>Actinomycetes</taxon>
        <taxon>Micromonosporales</taxon>
        <taxon>Micromonosporaceae</taxon>
        <taxon>Luedemannella</taxon>
    </lineage>
</organism>
<feature type="transmembrane region" description="Helical" evidence="9">
    <location>
        <begin position="152"/>
        <end position="173"/>
    </location>
</feature>
<evidence type="ECO:0000256" key="1">
    <source>
        <dbReference type="ARBA" id="ARBA00000548"/>
    </source>
</evidence>
<feature type="transmembrane region" description="Helical" evidence="9">
    <location>
        <begin position="60"/>
        <end position="79"/>
    </location>
</feature>
<feature type="region of interest" description="Disordered" evidence="8">
    <location>
        <begin position="542"/>
        <end position="672"/>
    </location>
</feature>
<dbReference type="PANTHER" id="PTHR23501:SF197">
    <property type="entry name" value="COMD"/>
    <property type="match status" value="1"/>
</dbReference>
<keyword evidence="4 9" id="KW-0812">Transmembrane</keyword>
<evidence type="ECO:0000256" key="2">
    <source>
        <dbReference type="ARBA" id="ARBA00004651"/>
    </source>
</evidence>
<evidence type="ECO:0000259" key="10">
    <source>
        <dbReference type="PROSITE" id="PS50850"/>
    </source>
</evidence>
<feature type="transmembrane region" description="Helical" evidence="9">
    <location>
        <begin position="217"/>
        <end position="235"/>
    </location>
</feature>
<feature type="transmembrane region" description="Helical" evidence="9">
    <location>
        <begin position="185"/>
        <end position="205"/>
    </location>
</feature>
<comment type="catalytic activity">
    <reaction evidence="1">
        <text>Endohydrolysis of (1-&gt;4)-alpha-D-glucosidic linkages in polysaccharides containing three or more (1-&gt;4)-alpha-linked D-glucose units.</text>
        <dbReference type="EC" id="3.2.1.1"/>
    </reaction>
</comment>
<sequence>MTSSLAPQPTAPTATEPLSHRQIVTVMLGLTLGMFLAALDQTIVVTAIRTIADDLHGLSAQAWATTAFLITSTISTPLYGKLSDIYGRKRFFVAAIAIFLIGSLACAFAQSIAELAAFRAVQGLGAGGLFTLAFAIVGDLVPVRERARYQGYFLAVFGTSSVLGPVIGGFLAGHEEILGTAGWRWVFLVNLPIGGVALLVVARVLRLPHTPRRQRVDWAAAATLTAGLVPLLIAAEQGQRWGWGSGRSLACLALGLAGVVAFIAVEWRAGPDALLPLRLFRDPVMRVTSLAGLIIGAGMFGAFALLPQYLQLVRGASATEAGLQLVPLVIGIMVASVASGQLTARTGRYKIFPVTGTALMIVSMLLMATIGVDTPYPVTAGYMVLFGLGLGGCLQTLILAAQNAVAPADIGVATASATFFRQVGGTLGTALFVSLMFTLVGTRIRDALTEATRSEAFQRALADPAVAADPANRPVLEALAEGGGGNLAGVLDDSSFLDALDPRLARPFQEGFAQAMDLAFVVGAAVLVLAFVLCLALREVPLRDSPPDDEAGRPGGRGRHAGTPPSSAHSVPTLGVPPAWPPDSSMPFPPLDPNLDPLPDTPREPDRQAPPAARPAAPTIDQQEAAMPSEPDEPTPPLNGVEPTELRHPAADPPPAPVPPPPAPPPPAGEVRGRVFGHGDAPLVGATLTLLDGAGTVTAHAVSGPRGEYRVAAAGPGDYLLVAAATGHEPVATYLTVGPDGAGADVRLRGAVRLVGRITDADGEPLPGASVSLVDGTGAVVAAARTGRDGAYAVDDLVGGVYTLAATGPARPAVAVRVDLPATGQAERDVSLLPGARVFGAARDERWRPLPGIRVALLDSRGVVVVETITNRDGAYAFRDLREGLYTVVATGYPPVSATLQVERGQQHEYDVALHY</sequence>
<dbReference type="PANTHER" id="PTHR23501">
    <property type="entry name" value="MAJOR FACILITATOR SUPERFAMILY"/>
    <property type="match status" value="1"/>
</dbReference>
<evidence type="ECO:0000256" key="7">
    <source>
        <dbReference type="ARBA" id="ARBA00030238"/>
    </source>
</evidence>
<keyword evidence="12" id="KW-1185">Reference proteome</keyword>
<dbReference type="Gene3D" id="1.20.1250.20">
    <property type="entry name" value="MFS general substrate transporter like domains"/>
    <property type="match status" value="1"/>
</dbReference>
<dbReference type="SUPFAM" id="SSF49464">
    <property type="entry name" value="Carboxypeptidase regulatory domain-like"/>
    <property type="match status" value="2"/>
</dbReference>
<feature type="compositionally biased region" description="Low complexity" evidence="8">
    <location>
        <begin position="609"/>
        <end position="618"/>
    </location>
</feature>
<evidence type="ECO:0000256" key="8">
    <source>
        <dbReference type="SAM" id="MobiDB-lite"/>
    </source>
</evidence>
<evidence type="ECO:0000313" key="12">
    <source>
        <dbReference type="Proteomes" id="UP001500655"/>
    </source>
</evidence>
<accession>A0ABN2KIA2</accession>
<keyword evidence="5 9" id="KW-1133">Transmembrane helix</keyword>
<feature type="transmembrane region" description="Helical" evidence="9">
    <location>
        <begin position="518"/>
        <end position="537"/>
    </location>
</feature>
<comment type="caution">
    <text evidence="11">The sequence shown here is derived from an EMBL/GenBank/DDBJ whole genome shotgun (WGS) entry which is preliminary data.</text>
</comment>
<dbReference type="InterPro" id="IPR020846">
    <property type="entry name" value="MFS_dom"/>
</dbReference>
<dbReference type="CDD" id="cd17502">
    <property type="entry name" value="MFS_Azr1_MDR_like"/>
    <property type="match status" value="1"/>
</dbReference>
<comment type="subcellular location">
    <subcellularLocation>
        <location evidence="2">Cell membrane</location>
        <topology evidence="2">Multi-pass membrane protein</topology>
    </subcellularLocation>
</comment>
<evidence type="ECO:0000256" key="3">
    <source>
        <dbReference type="ARBA" id="ARBA00012595"/>
    </source>
</evidence>
<gene>
    <name evidence="11" type="ORF">GCM10009681_29940</name>
</gene>
<feature type="transmembrane region" description="Helical" evidence="9">
    <location>
        <begin position="382"/>
        <end position="406"/>
    </location>
</feature>
<feature type="transmembrane region" description="Helical" evidence="9">
    <location>
        <begin position="119"/>
        <end position="140"/>
    </location>
</feature>
<dbReference type="InterPro" id="IPR011701">
    <property type="entry name" value="MFS"/>
</dbReference>
<dbReference type="InterPro" id="IPR036259">
    <property type="entry name" value="MFS_trans_sf"/>
</dbReference>
<dbReference type="PROSITE" id="PS50850">
    <property type="entry name" value="MFS"/>
    <property type="match status" value="1"/>
</dbReference>
<feature type="transmembrane region" description="Helical" evidence="9">
    <location>
        <begin position="91"/>
        <end position="113"/>
    </location>
</feature>
<dbReference type="EC" id="3.2.1.1" evidence="3"/>
<evidence type="ECO:0000313" key="11">
    <source>
        <dbReference type="EMBL" id="GAA1756822.1"/>
    </source>
</evidence>
<feature type="transmembrane region" description="Helical" evidence="9">
    <location>
        <begin position="287"/>
        <end position="309"/>
    </location>
</feature>
<keyword evidence="6 9" id="KW-0472">Membrane</keyword>
<dbReference type="InterPro" id="IPR013784">
    <property type="entry name" value="Carb-bd-like_fold"/>
</dbReference>
<dbReference type="Pfam" id="PF07690">
    <property type="entry name" value="MFS_1"/>
    <property type="match status" value="1"/>
</dbReference>
<dbReference type="EMBL" id="BAAALS010000013">
    <property type="protein sequence ID" value="GAA1756822.1"/>
    <property type="molecule type" value="Genomic_DNA"/>
</dbReference>
<dbReference type="SUPFAM" id="SSF103473">
    <property type="entry name" value="MFS general substrate transporter"/>
    <property type="match status" value="1"/>
</dbReference>
<feature type="transmembrane region" description="Helical" evidence="9">
    <location>
        <begin position="247"/>
        <end position="267"/>
    </location>
</feature>